<dbReference type="RefSeq" id="NP_001157193.1">
    <property type="nucleotide sequence ID" value="NM_001163721.1"/>
</dbReference>
<reference evidence="2" key="5">
    <citation type="journal article" date="2001" name="Nature">
        <title>Functional annotation of a full-length mouse cDNA collection.</title>
        <authorList>
            <consortium name="The RIKEN Genome Exploration Research Group Phase II Team and the FANTOM Consortium"/>
        </authorList>
    </citation>
    <scope>NUCLEOTIDE SEQUENCE</scope>
    <source>
        <strain evidence="2">C57BL/6J</strain>
        <tissue evidence="2">Whole body</tissue>
    </source>
</reference>
<dbReference type="CTD" id="388588"/>
<reference evidence="2" key="7">
    <citation type="journal article" date="2005" name="Science">
        <title>The Transcriptional Landscape of the Mammalian Genome.</title>
        <authorList>
            <consortium name="The FANTOM Consortium"/>
            <consortium name="Riken Genome Exploration Research Group and Genome Science Group (Genome Network Project Core Group)"/>
        </authorList>
    </citation>
    <scope>NUCLEOTIDE SEQUENCE</scope>
    <source>
        <strain evidence="2">C57BL/6J</strain>
        <tissue evidence="2">Whole body</tissue>
    </source>
</reference>
<evidence type="ECO:0000313" key="3">
    <source>
        <dbReference type="MGI" id="MGI:1916109"/>
    </source>
</evidence>
<reference evidence="2" key="4">
    <citation type="submission" date="2000-07" db="EMBL/GenBank/DDBJ databases">
        <authorList>
            <person name="Adachi J."/>
            <person name="Aizawa K."/>
            <person name="Akahira S."/>
            <person name="Akimura T."/>
            <person name="Arai A."/>
            <person name="Aono H."/>
            <person name="Arakawa T."/>
            <person name="Bono H."/>
            <person name="Carninci P."/>
            <person name="Fukuda S."/>
            <person name="Fukunishi Y."/>
            <person name="Furuno M."/>
            <person name="Hanagaki T."/>
            <person name="Hara A."/>
            <person name="Hayatsu N."/>
            <person name="Hiramoto K."/>
            <person name="Hiraoka T."/>
            <person name="Hori F."/>
            <person name="Imotani K."/>
            <person name="Ishii Y."/>
            <person name="Itoh M."/>
            <person name="Izawa M."/>
            <person name="Kasukawa T."/>
            <person name="Kato H."/>
            <person name="Kawai J."/>
            <person name="Kojima Y."/>
            <person name="Konno H."/>
            <person name="Kouda M."/>
            <person name="Koya S."/>
            <person name="Kurihara C."/>
            <person name="Matsuyama T."/>
            <person name="Miyazaki A."/>
            <person name="Nishi K."/>
            <person name="Nomura K."/>
            <person name="Numazaki R."/>
            <person name="Ohno M."/>
            <person name="Okazaki Y."/>
            <person name="Okido T."/>
            <person name="Owa C."/>
            <person name="Saito H."/>
            <person name="Saito R."/>
            <person name="Sakai C."/>
            <person name="Sakai K."/>
            <person name="Sano H."/>
            <person name="Sasaki D."/>
            <person name="Shibata K."/>
            <person name="Shibata Y."/>
            <person name="Shinagawa A."/>
            <person name="Shiraki T."/>
            <person name="Sogabe Y."/>
            <person name="Suzuki H."/>
            <person name="Tagami M."/>
            <person name="Tagawa A."/>
            <person name="Takahashi F."/>
            <person name="Tanaka T."/>
            <person name="Tejima Y."/>
            <person name="Toya T."/>
            <person name="Yamamura T."/>
            <person name="Yasunishi A."/>
            <person name="Yoshida K."/>
            <person name="Yoshino M."/>
            <person name="Muramatsu M."/>
            <person name="Hayashizaki Y."/>
        </authorList>
    </citation>
    <scope>NUCLEOTIDE SEQUENCE</scope>
    <source>
        <strain evidence="2">C57BL/6J</strain>
        <tissue evidence="2">Whole body</tissue>
    </source>
</reference>
<evidence type="ECO:0000313" key="2">
    <source>
        <dbReference type="EMBL" id="BAE43185.1"/>
    </source>
</evidence>
<dbReference type="GeneID" id="68859"/>
<evidence type="ECO:0000256" key="1">
    <source>
        <dbReference type="SAM" id="MobiDB-lite"/>
    </source>
</evidence>
<feature type="region of interest" description="Disordered" evidence="1">
    <location>
        <begin position="1"/>
        <end position="20"/>
    </location>
</feature>
<reference evidence="2" key="2">
    <citation type="journal article" date="2000" name="Genome Res.">
        <title>Normalization and subtraction of cap-trapper-selected cDNAs to prepare full-length cDNA libraries for rapid discovery of new genes.</title>
        <authorList>
            <person name="Carninci P."/>
            <person name="Shibata Y."/>
            <person name="Hayatsu N."/>
            <person name="Sugahara Y."/>
            <person name="Shibata K."/>
            <person name="Itoh M."/>
            <person name="Konno H."/>
            <person name="Okazaki Y."/>
            <person name="Muramatsu M."/>
            <person name="Hayashizaki Y."/>
        </authorList>
    </citation>
    <scope>NUCLEOTIDE SEQUENCE</scope>
    <source>
        <strain evidence="2">C57BL/6J</strain>
        <tissue evidence="2">Whole body</tissue>
    </source>
</reference>
<accession>Q3V499</accession>
<reference evidence="2" key="6">
    <citation type="journal article" date="2002" name="Nature">
        <title>Analysis of the mouse transcriptome based on functional annotation of 60,770 full-length cDNAs.</title>
        <authorList>
            <consortium name="The FANTOM Consortium and the RIKEN Genome Exploration Research Group Phase I and II Team"/>
        </authorList>
    </citation>
    <scope>NUCLEOTIDE SEQUENCE</scope>
    <source>
        <strain evidence="2">C57BL/6J</strain>
        <tissue evidence="2">Whole body</tissue>
    </source>
</reference>
<protein>
    <submittedName>
        <fullName evidence="2">Uncharacterized protein</fullName>
    </submittedName>
</protein>
<dbReference type="BioGRID-ORCS" id="68859">
    <property type="hits" value="3 hits in 75 CRISPR screens"/>
</dbReference>
<reference evidence="2" key="8">
    <citation type="journal article" date="2005" name="Science">
        <title>Antisense Transcription in the Mammalian Transcriptome.</title>
        <authorList>
            <consortium name="RIKEN Genome Exploration Research Group and Genome Science Group (Genome Network Project Core Group) and the FANTOM Consortium"/>
        </authorList>
    </citation>
    <scope>NUCLEOTIDE SEQUENCE</scope>
    <source>
        <strain evidence="2">C57BL/6J</strain>
        <tissue evidence="2">Whole body</tissue>
    </source>
</reference>
<dbReference type="AlphaFoldDB" id="Q3V499"/>
<organism evidence="2">
    <name type="scientific">Mus musculus</name>
    <name type="common">Mouse</name>
    <dbReference type="NCBI Taxonomy" id="10090"/>
    <lineage>
        <taxon>Eukaryota</taxon>
        <taxon>Metazoa</taxon>
        <taxon>Chordata</taxon>
        <taxon>Craniata</taxon>
        <taxon>Vertebrata</taxon>
        <taxon>Euteleostomi</taxon>
        <taxon>Mammalia</taxon>
        <taxon>Eutheria</taxon>
        <taxon>Euarchontoglires</taxon>
        <taxon>Glires</taxon>
        <taxon>Rodentia</taxon>
        <taxon>Myomorpha</taxon>
        <taxon>Muroidea</taxon>
        <taxon>Muridae</taxon>
        <taxon>Murinae</taxon>
        <taxon>Mus</taxon>
        <taxon>Mus</taxon>
    </lineage>
</organism>
<feature type="region of interest" description="Disordered" evidence="1">
    <location>
        <begin position="40"/>
        <end position="82"/>
    </location>
</feature>
<feature type="compositionally biased region" description="Polar residues" evidence="1">
    <location>
        <begin position="1"/>
        <end position="10"/>
    </location>
</feature>
<reference evidence="2" key="3">
    <citation type="journal article" date="2000" name="Genome Res.">
        <title>RIKEN integrated sequence analysis (RISA) system--384-format sequencing pipeline with 384 multicapillary sequencer.</title>
        <authorList>
            <person name="Shibata K."/>
            <person name="Itoh M."/>
            <person name="Aizawa K."/>
            <person name="Nagaoka S."/>
            <person name="Sasaki N."/>
            <person name="Carninci P."/>
            <person name="Konno H."/>
            <person name="Akiyama J."/>
            <person name="Nishi K."/>
            <person name="Kitsunai T."/>
            <person name="Tashiro H."/>
            <person name="Itoh M."/>
            <person name="Sumi N."/>
            <person name="Ishii Y."/>
            <person name="Nakamura S."/>
            <person name="Hazama M."/>
            <person name="Nishine T."/>
            <person name="Harada A."/>
            <person name="Yamamoto R."/>
            <person name="Matsumoto H."/>
            <person name="Sakaguchi S."/>
            <person name="Ikegami T."/>
            <person name="Kashiwagi K."/>
            <person name="Fujiwake S."/>
            <person name="Inoue K."/>
            <person name="Togawa Y."/>
            <person name="Izawa M."/>
            <person name="Ohara E."/>
            <person name="Watahiki M."/>
            <person name="Yoneda Y."/>
            <person name="Ishikawa T."/>
            <person name="Ozawa K."/>
            <person name="Tanaka T."/>
            <person name="Matsuura S."/>
            <person name="Kawai J."/>
            <person name="Okazaki Y."/>
            <person name="Muramatsu M."/>
            <person name="Inoue Y."/>
            <person name="Kira A."/>
            <person name="Hayashizaki Y."/>
        </authorList>
    </citation>
    <scope>NUCLEOTIDE SEQUENCE</scope>
    <source>
        <strain evidence="2">C57BL/6J</strain>
        <tissue evidence="2">Whole body</tissue>
    </source>
</reference>
<dbReference type="MGI" id="MGI:1916109">
    <property type="gene designation" value="Smim1"/>
</dbReference>
<dbReference type="KEGG" id="mmu:68859"/>
<name>Q3V499_MOUSE</name>
<proteinExistence type="evidence at transcript level"/>
<reference evidence="2" key="1">
    <citation type="journal article" date="1999" name="Methods Enzymol.">
        <title>High-efficiency full-length cDNA cloning.</title>
        <authorList>
            <person name="Carninci P."/>
            <person name="Hayashizaki Y."/>
        </authorList>
    </citation>
    <scope>NUCLEOTIDE SEQUENCE</scope>
    <source>
        <strain evidence="2">C57BL/6J</strain>
        <tissue evidence="2">Whole body</tissue>
    </source>
</reference>
<dbReference type="EMBL" id="AK004513">
    <property type="protein sequence ID" value="BAE43185.1"/>
    <property type="molecule type" value="mRNA"/>
</dbReference>
<gene>
    <name evidence="3" type="primary">Smim1</name>
    <name evidence="3" type="synonym">1190007F08Rik</name>
</gene>
<dbReference type="AGR" id="MGI:1916109"/>
<sequence>MACTVLQQAGKSPRGVRPSSSRLDFLGDCDCRLPRLASLPWPRPSDPALSPASAPPPSPQGAGEASLACGRPLQEAQARSTNLTSQHNWFALLGKGGIH</sequence>